<dbReference type="Proteomes" id="UP000182977">
    <property type="component" value="Chromosome I"/>
</dbReference>
<sequence length="428" mass="44018">MKAPRAGWAVAAGMVLLAVGCGETAAGPGTGGSSGGGDEPAGEWRPVADSPLTPREAPLAVAVGERILVIGGSDGPPCPPNADCVAPPAPLRDGAAYDPATDEWTPIATAPAPVGGGVDTSVVVGDTVYVLTTIFNQEGTTTRTFQSYDAAADGWAELTPPPGSEWVSLTAVSDRVVAYRGSHEDYTGGSLEPLDPLPADLVHDPATDTWSELPVDPLGPSYDRRLVGFGDGAVLLASDLVPNPGLDPPVVHAATLDLATGRWTELPDGDLVSGYGFRRVGTMLVSALEESSDGGETNNWGRDIPYGGLLDPATGTWSTLPERAHRDPLDGFMIPLGDLSGERTIVSGAWVLDVPTLTWGRVPELPVDEHLQGQSAAFADTAEGGVVLLWGGSAWPRDTMAGGEPAAGGEPVADGELIADGWIWNVAS</sequence>
<dbReference type="PANTHER" id="PTHR45632:SF3">
    <property type="entry name" value="KELCH-LIKE PROTEIN 32"/>
    <property type="match status" value="1"/>
</dbReference>
<dbReference type="Pfam" id="PF01344">
    <property type="entry name" value="Kelch_1"/>
    <property type="match status" value="1"/>
</dbReference>
<name>A0A1H2LUI3_9ACTN</name>
<dbReference type="PROSITE" id="PS51257">
    <property type="entry name" value="PROKAR_LIPOPROTEIN"/>
    <property type="match status" value="1"/>
</dbReference>
<dbReference type="InterPro" id="IPR006652">
    <property type="entry name" value="Kelch_1"/>
</dbReference>
<protein>
    <submittedName>
        <fullName evidence="4">Kelch motif-containing protein</fullName>
    </submittedName>
</protein>
<keyword evidence="3" id="KW-0732">Signal</keyword>
<feature type="chain" id="PRO_5038579518" evidence="3">
    <location>
        <begin position="26"/>
        <end position="428"/>
    </location>
</feature>
<evidence type="ECO:0000256" key="2">
    <source>
        <dbReference type="ARBA" id="ARBA00022737"/>
    </source>
</evidence>
<evidence type="ECO:0000256" key="3">
    <source>
        <dbReference type="SAM" id="SignalP"/>
    </source>
</evidence>
<proteinExistence type="predicted"/>
<dbReference type="STRING" id="419479.SAMN04488563_6631"/>
<organism evidence="4 5">
    <name type="scientific">Jiangella alkaliphila</name>
    <dbReference type="NCBI Taxonomy" id="419479"/>
    <lineage>
        <taxon>Bacteria</taxon>
        <taxon>Bacillati</taxon>
        <taxon>Actinomycetota</taxon>
        <taxon>Actinomycetes</taxon>
        <taxon>Jiangellales</taxon>
        <taxon>Jiangellaceae</taxon>
        <taxon>Jiangella</taxon>
    </lineage>
</organism>
<dbReference type="SUPFAM" id="SSF117281">
    <property type="entry name" value="Kelch motif"/>
    <property type="match status" value="1"/>
</dbReference>
<keyword evidence="1" id="KW-0880">Kelch repeat</keyword>
<dbReference type="EMBL" id="LT629791">
    <property type="protein sequence ID" value="SDU84251.1"/>
    <property type="molecule type" value="Genomic_DNA"/>
</dbReference>
<evidence type="ECO:0000313" key="5">
    <source>
        <dbReference type="Proteomes" id="UP000182977"/>
    </source>
</evidence>
<accession>A0A1H2LUI3</accession>
<reference evidence="5" key="1">
    <citation type="submission" date="2016-10" db="EMBL/GenBank/DDBJ databases">
        <authorList>
            <person name="Varghese N."/>
            <person name="Submissions S."/>
        </authorList>
    </citation>
    <scope>NUCLEOTIDE SEQUENCE [LARGE SCALE GENOMIC DNA]</scope>
    <source>
        <strain evidence="5">DSM 45079</strain>
    </source>
</reference>
<dbReference type="Gene3D" id="2.120.10.80">
    <property type="entry name" value="Kelch-type beta propeller"/>
    <property type="match status" value="1"/>
</dbReference>
<dbReference type="InterPro" id="IPR015915">
    <property type="entry name" value="Kelch-typ_b-propeller"/>
</dbReference>
<dbReference type="AlphaFoldDB" id="A0A1H2LUI3"/>
<evidence type="ECO:0000313" key="4">
    <source>
        <dbReference type="EMBL" id="SDU84251.1"/>
    </source>
</evidence>
<evidence type="ECO:0000256" key="1">
    <source>
        <dbReference type="ARBA" id="ARBA00022441"/>
    </source>
</evidence>
<feature type="signal peptide" evidence="3">
    <location>
        <begin position="1"/>
        <end position="25"/>
    </location>
</feature>
<keyword evidence="2" id="KW-0677">Repeat</keyword>
<keyword evidence="5" id="KW-1185">Reference proteome</keyword>
<gene>
    <name evidence="4" type="ORF">SAMN04488563_6631</name>
</gene>
<dbReference type="PANTHER" id="PTHR45632">
    <property type="entry name" value="LD33804P"/>
    <property type="match status" value="1"/>
</dbReference>